<accession>A0A0N1JTG5</accession>
<sequence>MTEKYVLKDEYRNKLRCRIANSAIGPSTIRGMAKKGTIAPARLFLAQIDLSKFINCDAEEFAKLLDGITEQYRNEVKLHWGTARKFLNIFLRDCLYNRWVCEDFQLSEIGQFFEVPLDSHVARELKQKAGRGKLPRWRGVSRLDAPQSKQFQNYADKLAKSEGVWRVDLDIIFWRGDLSRRKQGI</sequence>
<evidence type="ECO:0000313" key="2">
    <source>
        <dbReference type="Proteomes" id="UP000037939"/>
    </source>
</evidence>
<evidence type="ECO:0000313" key="1">
    <source>
        <dbReference type="EMBL" id="KPC54579.1"/>
    </source>
</evidence>
<comment type="caution">
    <text evidence="1">The sequence shown here is derived from an EMBL/GenBank/DDBJ whole genome shotgun (WGS) entry which is preliminary data.</text>
</comment>
<dbReference type="Proteomes" id="UP000037939">
    <property type="component" value="Unassembled WGS sequence"/>
</dbReference>
<keyword evidence="2" id="KW-1185">Reference proteome</keyword>
<organism evidence="1 2">
    <name type="scientific">Amantichitinum ursilacus</name>
    <dbReference type="NCBI Taxonomy" id="857265"/>
    <lineage>
        <taxon>Bacteria</taxon>
        <taxon>Pseudomonadati</taxon>
        <taxon>Pseudomonadota</taxon>
        <taxon>Betaproteobacteria</taxon>
        <taxon>Neisseriales</taxon>
        <taxon>Chitinibacteraceae</taxon>
        <taxon>Amantichitinum</taxon>
    </lineage>
</organism>
<reference evidence="1 2" key="1">
    <citation type="submission" date="2015-07" db="EMBL/GenBank/DDBJ databases">
        <title>Draft genome sequence of the Amantichitinum ursilacus IGB-41, a new chitin-degrading bacterium.</title>
        <authorList>
            <person name="Kirstahler P."/>
            <person name="Guenther M."/>
            <person name="Grumaz C."/>
            <person name="Rupp S."/>
            <person name="Zibek S."/>
            <person name="Sohn K."/>
        </authorList>
    </citation>
    <scope>NUCLEOTIDE SEQUENCE [LARGE SCALE GENOMIC DNA]</scope>
    <source>
        <strain evidence="1 2">IGB-41</strain>
    </source>
</reference>
<protein>
    <submittedName>
        <fullName evidence="1">Uncharacterized protein</fullName>
    </submittedName>
</protein>
<dbReference type="AlphaFoldDB" id="A0A0N1JTG5"/>
<proteinExistence type="predicted"/>
<dbReference type="EMBL" id="LAQT01000002">
    <property type="protein sequence ID" value="KPC54579.1"/>
    <property type="molecule type" value="Genomic_DNA"/>
</dbReference>
<gene>
    <name evidence="1" type="ORF">WG78_03370</name>
</gene>
<name>A0A0N1JTG5_9NEIS</name>